<dbReference type="KEGG" id="hro:HELRODRAFT_168276"/>
<organism evidence="2 3">
    <name type="scientific">Helobdella robusta</name>
    <name type="common">Californian leech</name>
    <dbReference type="NCBI Taxonomy" id="6412"/>
    <lineage>
        <taxon>Eukaryota</taxon>
        <taxon>Metazoa</taxon>
        <taxon>Spiralia</taxon>
        <taxon>Lophotrochozoa</taxon>
        <taxon>Annelida</taxon>
        <taxon>Clitellata</taxon>
        <taxon>Hirudinea</taxon>
        <taxon>Rhynchobdellida</taxon>
        <taxon>Glossiphoniidae</taxon>
        <taxon>Helobdella</taxon>
    </lineage>
</organism>
<dbReference type="GeneID" id="20202291"/>
<name>T1F0E1_HELRO</name>
<dbReference type="EnsemblMetazoa" id="HelroT168276">
    <property type="protein sequence ID" value="HelroP168276"/>
    <property type="gene ID" value="HelroG168276"/>
</dbReference>
<evidence type="ECO:0000313" key="3">
    <source>
        <dbReference type="Proteomes" id="UP000015101"/>
    </source>
</evidence>
<reference evidence="2" key="3">
    <citation type="submission" date="2015-06" db="UniProtKB">
        <authorList>
            <consortium name="EnsemblMetazoa"/>
        </authorList>
    </citation>
    <scope>IDENTIFICATION</scope>
</reference>
<dbReference type="Proteomes" id="UP000015101">
    <property type="component" value="Unassembled WGS sequence"/>
</dbReference>
<evidence type="ECO:0000313" key="2">
    <source>
        <dbReference type="EnsemblMetazoa" id="HelroP168276"/>
    </source>
</evidence>
<dbReference type="InParanoid" id="T1F0E1"/>
<dbReference type="EMBL" id="KB095959">
    <property type="protein sequence ID" value="ESO09312.1"/>
    <property type="molecule type" value="Genomic_DNA"/>
</dbReference>
<gene>
    <name evidence="2" type="primary">20202291</name>
    <name evidence="1" type="ORF">HELRODRAFT_168276</name>
</gene>
<sequence length="196" mass="22791">MTSPTQTSNSGGLGSLRLTSSLAAAVLSGVGHPPLPGMFKWDAAKFEEEIKREKRIRRKQKVIEKEQEKADKIKYSRMKDVYINRTVDFIRSQIYYYNNRSKKISKHHVLSYNINMQNNLNSTRFVQYHNDQLITEIENLSYDMLFNIFLNFQENVTEAVKSGGWDGKDETTIKISQNLLYQLNRPVLTYEQTSII</sequence>
<dbReference type="AlphaFoldDB" id="T1F0E1"/>
<protein>
    <submittedName>
        <fullName evidence="1 2">Uncharacterized protein</fullName>
    </submittedName>
</protein>
<evidence type="ECO:0000313" key="1">
    <source>
        <dbReference type="EMBL" id="ESO09312.1"/>
    </source>
</evidence>
<reference evidence="1 3" key="2">
    <citation type="journal article" date="2013" name="Nature">
        <title>Insights into bilaterian evolution from three spiralian genomes.</title>
        <authorList>
            <person name="Simakov O."/>
            <person name="Marletaz F."/>
            <person name="Cho S.J."/>
            <person name="Edsinger-Gonzales E."/>
            <person name="Havlak P."/>
            <person name="Hellsten U."/>
            <person name="Kuo D.H."/>
            <person name="Larsson T."/>
            <person name="Lv J."/>
            <person name="Arendt D."/>
            <person name="Savage R."/>
            <person name="Osoegawa K."/>
            <person name="de Jong P."/>
            <person name="Grimwood J."/>
            <person name="Chapman J.A."/>
            <person name="Shapiro H."/>
            <person name="Aerts A."/>
            <person name="Otillar R.P."/>
            <person name="Terry A.Y."/>
            <person name="Boore J.L."/>
            <person name="Grigoriev I.V."/>
            <person name="Lindberg D.R."/>
            <person name="Seaver E.C."/>
            <person name="Weisblat D.A."/>
            <person name="Putnam N.H."/>
            <person name="Rokhsar D.S."/>
        </authorList>
    </citation>
    <scope>NUCLEOTIDE SEQUENCE</scope>
</reference>
<dbReference type="EMBL" id="AMQM01002932">
    <property type="status" value="NOT_ANNOTATED_CDS"/>
    <property type="molecule type" value="Genomic_DNA"/>
</dbReference>
<dbReference type="HOGENOM" id="CLU_1391596_0_0_1"/>
<dbReference type="CTD" id="20202291"/>
<proteinExistence type="predicted"/>
<reference evidence="3" key="1">
    <citation type="submission" date="2012-12" db="EMBL/GenBank/DDBJ databases">
        <authorList>
            <person name="Hellsten U."/>
            <person name="Grimwood J."/>
            <person name="Chapman J.A."/>
            <person name="Shapiro H."/>
            <person name="Aerts A."/>
            <person name="Otillar R.P."/>
            <person name="Terry A.Y."/>
            <person name="Boore J.L."/>
            <person name="Simakov O."/>
            <person name="Marletaz F."/>
            <person name="Cho S.-J."/>
            <person name="Edsinger-Gonzales E."/>
            <person name="Havlak P."/>
            <person name="Kuo D.-H."/>
            <person name="Larsson T."/>
            <person name="Lv J."/>
            <person name="Arendt D."/>
            <person name="Savage R."/>
            <person name="Osoegawa K."/>
            <person name="de Jong P."/>
            <person name="Lindberg D.R."/>
            <person name="Seaver E.C."/>
            <person name="Weisblat D.A."/>
            <person name="Putnam N.H."/>
            <person name="Grigoriev I.V."/>
            <person name="Rokhsar D.S."/>
        </authorList>
    </citation>
    <scope>NUCLEOTIDE SEQUENCE</scope>
</reference>
<keyword evidence="3" id="KW-1185">Reference proteome</keyword>
<accession>T1F0E1</accession>
<dbReference type="RefSeq" id="XP_009012405.1">
    <property type="nucleotide sequence ID" value="XM_009014157.1"/>
</dbReference>